<evidence type="ECO:0000256" key="5">
    <source>
        <dbReference type="ARBA" id="ARBA00023163"/>
    </source>
</evidence>
<keyword evidence="10" id="KW-1185">Reference proteome</keyword>
<keyword evidence="2" id="KW-0862">Zinc</keyword>
<feature type="region of interest" description="Disordered" evidence="7">
    <location>
        <begin position="250"/>
        <end position="270"/>
    </location>
</feature>
<dbReference type="PANTHER" id="PTHR36206">
    <property type="entry name" value="ASPERCRYPTIN BIOSYNTHESIS CLUSTER-SPECIFIC TRANSCRIPTION REGULATOR ATNN-RELATED"/>
    <property type="match status" value="1"/>
</dbReference>
<dbReference type="GO" id="GO:0003677">
    <property type="term" value="F:DNA binding"/>
    <property type="evidence" value="ECO:0007669"/>
    <property type="project" value="UniProtKB-KW"/>
</dbReference>
<dbReference type="Gene3D" id="4.10.240.10">
    <property type="entry name" value="Zn(2)-C6 fungal-type DNA-binding domain"/>
    <property type="match status" value="1"/>
</dbReference>
<evidence type="ECO:0000313" key="10">
    <source>
        <dbReference type="Proteomes" id="UP001321749"/>
    </source>
</evidence>
<keyword evidence="6" id="KW-0539">Nucleus</keyword>
<name>A0AAV9HYR1_9PEZI</name>
<dbReference type="InterPro" id="IPR052360">
    <property type="entry name" value="Transcr_Regulatory_Proteins"/>
</dbReference>
<comment type="caution">
    <text evidence="9">The sequence shown here is derived from an EMBL/GenBank/DDBJ whole genome shotgun (WGS) entry which is preliminary data.</text>
</comment>
<dbReference type="InterPro" id="IPR036864">
    <property type="entry name" value="Zn2-C6_fun-type_DNA-bd_sf"/>
</dbReference>
<dbReference type="Proteomes" id="UP001321749">
    <property type="component" value="Unassembled WGS sequence"/>
</dbReference>
<keyword evidence="1" id="KW-0479">Metal-binding</keyword>
<feature type="compositionally biased region" description="Low complexity" evidence="7">
    <location>
        <begin position="52"/>
        <end position="65"/>
    </location>
</feature>
<reference evidence="9" key="1">
    <citation type="journal article" date="2023" name="Mol. Phylogenet. Evol.">
        <title>Genome-scale phylogeny and comparative genomics of the fungal order Sordariales.</title>
        <authorList>
            <person name="Hensen N."/>
            <person name="Bonometti L."/>
            <person name="Westerberg I."/>
            <person name="Brannstrom I.O."/>
            <person name="Guillou S."/>
            <person name="Cros-Aarteil S."/>
            <person name="Calhoun S."/>
            <person name="Haridas S."/>
            <person name="Kuo A."/>
            <person name="Mondo S."/>
            <person name="Pangilinan J."/>
            <person name="Riley R."/>
            <person name="LaButti K."/>
            <person name="Andreopoulos B."/>
            <person name="Lipzen A."/>
            <person name="Chen C."/>
            <person name="Yan M."/>
            <person name="Daum C."/>
            <person name="Ng V."/>
            <person name="Clum A."/>
            <person name="Steindorff A."/>
            <person name="Ohm R.A."/>
            <person name="Martin F."/>
            <person name="Silar P."/>
            <person name="Natvig D.O."/>
            <person name="Lalanne C."/>
            <person name="Gautier V."/>
            <person name="Ament-Velasquez S.L."/>
            <person name="Kruys A."/>
            <person name="Hutchinson M.I."/>
            <person name="Powell A.J."/>
            <person name="Barry K."/>
            <person name="Miller A.N."/>
            <person name="Grigoriev I.V."/>
            <person name="Debuchy R."/>
            <person name="Gladieux P."/>
            <person name="Hiltunen Thoren M."/>
            <person name="Johannesson H."/>
        </authorList>
    </citation>
    <scope>NUCLEOTIDE SEQUENCE</scope>
    <source>
        <strain evidence="9">PSN324</strain>
    </source>
</reference>
<dbReference type="SMART" id="SM00066">
    <property type="entry name" value="GAL4"/>
    <property type="match status" value="1"/>
</dbReference>
<accession>A0AAV9HYR1</accession>
<keyword evidence="3" id="KW-0805">Transcription regulation</keyword>
<gene>
    <name evidence="9" type="ORF">QBC42DRAFT_293648</name>
</gene>
<feature type="domain" description="Zn(2)-C6 fungal-type" evidence="8">
    <location>
        <begin position="15"/>
        <end position="43"/>
    </location>
</feature>
<sequence length="579" mass="63427">MMPPKDHPQKRSRTGCITCRIRRVKCDEAQPSCQRCVSAKRQCDGYINTASAVGSSSSSSPSSSSGRHHHHLSSRALAAAVRRLHVIGPASRVLGPAVPTHESSCFDFFRVCTSQMTASVFPAPFWSRQVLQVSHSEPAAWKAAVAVGALHRRWERCSGSSPSTSSFSRLINGGGGLAGGSGRDQEEVEIFTRQAVVHYCGAISLAKTVRDPRVLVVVSAVLAAAANMAGRWADSQVHIRSGMRLLEGMSTTQGQGQGQGRGQGSRKGPGEMEMESVAHALARLDLQAMLFNDSRAEYKYVDEDGRILNDGLAGMMTVPEQRLDDLTQASTVIFGLMRYYFTMMAAGGMGFVAPEEVGEIHLRVVDEAAKWERELDRLVGELEQSDAAPRRRTEEDEEKVLATERAVLSLRLYSATFSLLLSAGVAGPEGRWDAHQATFDRIVALAQDLEDKTKSPLPFFMSLEPGIVMPLFLVAIRCRHPVTRRRALDLLRRLKRQEGLWSSSGAAVVAAQVILAEEENMPSCWTNPQVCQTLVPEELRICRNAVIVDAEVNQIQLSLYRNHVDGSGEYLARDVILTF</sequence>
<evidence type="ECO:0000259" key="8">
    <source>
        <dbReference type="PROSITE" id="PS50048"/>
    </source>
</evidence>
<dbReference type="InterPro" id="IPR001138">
    <property type="entry name" value="Zn2Cys6_DnaBD"/>
</dbReference>
<dbReference type="PANTHER" id="PTHR36206:SF12">
    <property type="entry name" value="ASPERCRYPTIN BIOSYNTHESIS CLUSTER-SPECIFIC TRANSCRIPTION REGULATOR ATNN-RELATED"/>
    <property type="match status" value="1"/>
</dbReference>
<dbReference type="GO" id="GO:0000981">
    <property type="term" value="F:DNA-binding transcription factor activity, RNA polymerase II-specific"/>
    <property type="evidence" value="ECO:0007669"/>
    <property type="project" value="InterPro"/>
</dbReference>
<dbReference type="GO" id="GO:0008270">
    <property type="term" value="F:zinc ion binding"/>
    <property type="evidence" value="ECO:0007669"/>
    <property type="project" value="InterPro"/>
</dbReference>
<feature type="region of interest" description="Disordered" evidence="7">
    <location>
        <begin position="52"/>
        <end position="72"/>
    </location>
</feature>
<keyword evidence="4" id="KW-0238">DNA-binding</keyword>
<keyword evidence="5" id="KW-0804">Transcription</keyword>
<evidence type="ECO:0000256" key="1">
    <source>
        <dbReference type="ARBA" id="ARBA00022723"/>
    </source>
</evidence>
<reference evidence="9" key="2">
    <citation type="submission" date="2023-06" db="EMBL/GenBank/DDBJ databases">
        <authorList>
            <consortium name="Lawrence Berkeley National Laboratory"/>
            <person name="Mondo S.J."/>
            <person name="Hensen N."/>
            <person name="Bonometti L."/>
            <person name="Westerberg I."/>
            <person name="Brannstrom I.O."/>
            <person name="Guillou S."/>
            <person name="Cros-Aarteil S."/>
            <person name="Calhoun S."/>
            <person name="Haridas S."/>
            <person name="Kuo A."/>
            <person name="Pangilinan J."/>
            <person name="Riley R."/>
            <person name="Labutti K."/>
            <person name="Andreopoulos B."/>
            <person name="Lipzen A."/>
            <person name="Chen C."/>
            <person name="Yanf M."/>
            <person name="Daum C."/>
            <person name="Ng V."/>
            <person name="Clum A."/>
            <person name="Steindorff A."/>
            <person name="Ohm R."/>
            <person name="Martin F."/>
            <person name="Silar P."/>
            <person name="Natvig D."/>
            <person name="Lalanne C."/>
            <person name="Gautier V."/>
            <person name="Ament-Velasquez S.L."/>
            <person name="Kruys A."/>
            <person name="Hutchinson M.I."/>
            <person name="Powell A.J."/>
            <person name="Barry K."/>
            <person name="Miller A.N."/>
            <person name="Grigoriev I.V."/>
            <person name="Debuchy R."/>
            <person name="Gladieux P."/>
            <person name="Thoren M.H."/>
            <person name="Johannesson H."/>
        </authorList>
    </citation>
    <scope>NUCLEOTIDE SEQUENCE</scope>
    <source>
        <strain evidence="9">PSN324</strain>
    </source>
</reference>
<evidence type="ECO:0000313" key="9">
    <source>
        <dbReference type="EMBL" id="KAK4466024.1"/>
    </source>
</evidence>
<dbReference type="SUPFAM" id="SSF57701">
    <property type="entry name" value="Zn2/Cys6 DNA-binding domain"/>
    <property type="match status" value="1"/>
</dbReference>
<dbReference type="Pfam" id="PF00172">
    <property type="entry name" value="Zn_clus"/>
    <property type="match status" value="1"/>
</dbReference>
<evidence type="ECO:0000256" key="6">
    <source>
        <dbReference type="ARBA" id="ARBA00023242"/>
    </source>
</evidence>
<dbReference type="AlphaFoldDB" id="A0AAV9HYR1"/>
<protein>
    <recommendedName>
        <fullName evidence="8">Zn(2)-C6 fungal-type domain-containing protein</fullName>
    </recommendedName>
</protein>
<dbReference type="PROSITE" id="PS50048">
    <property type="entry name" value="ZN2_CY6_FUNGAL_2"/>
    <property type="match status" value="1"/>
</dbReference>
<evidence type="ECO:0000256" key="4">
    <source>
        <dbReference type="ARBA" id="ARBA00023125"/>
    </source>
</evidence>
<proteinExistence type="predicted"/>
<organism evidence="9 10">
    <name type="scientific">Cladorrhinum samala</name>
    <dbReference type="NCBI Taxonomy" id="585594"/>
    <lineage>
        <taxon>Eukaryota</taxon>
        <taxon>Fungi</taxon>
        <taxon>Dikarya</taxon>
        <taxon>Ascomycota</taxon>
        <taxon>Pezizomycotina</taxon>
        <taxon>Sordariomycetes</taxon>
        <taxon>Sordariomycetidae</taxon>
        <taxon>Sordariales</taxon>
        <taxon>Podosporaceae</taxon>
        <taxon>Cladorrhinum</taxon>
    </lineage>
</organism>
<dbReference type="CDD" id="cd00067">
    <property type="entry name" value="GAL4"/>
    <property type="match status" value="1"/>
</dbReference>
<dbReference type="PROSITE" id="PS00463">
    <property type="entry name" value="ZN2_CY6_FUNGAL_1"/>
    <property type="match status" value="1"/>
</dbReference>
<evidence type="ECO:0000256" key="3">
    <source>
        <dbReference type="ARBA" id="ARBA00023015"/>
    </source>
</evidence>
<dbReference type="EMBL" id="MU864934">
    <property type="protein sequence ID" value="KAK4466024.1"/>
    <property type="molecule type" value="Genomic_DNA"/>
</dbReference>
<feature type="compositionally biased region" description="Gly residues" evidence="7">
    <location>
        <begin position="255"/>
        <end position="267"/>
    </location>
</feature>
<evidence type="ECO:0000256" key="7">
    <source>
        <dbReference type="SAM" id="MobiDB-lite"/>
    </source>
</evidence>
<evidence type="ECO:0000256" key="2">
    <source>
        <dbReference type="ARBA" id="ARBA00022833"/>
    </source>
</evidence>